<dbReference type="Proteomes" id="UP000011087">
    <property type="component" value="Unassembled WGS sequence"/>
</dbReference>
<dbReference type="GeneID" id="17297751"/>
<sequence>MSRSIVGFGISLVESRGRAMVKSMRVGIALGDSIVAINGELISAGKEGIIQETTQRLLSGTPGKAFEITFEAFDRTRRNTTLLHVAEEIFPSSQRVEEQGLRVSTGIVLEGCDELKDVSWTVDRILPGSSAYFSQKIFKGDRIISIDDQSVLYLSTTVRDVSREDHLTRDEGERVVLRLMRLRNGLEREVIVELVCLRTVELEDVESVLNYRRMLEEQRAMIFVNSFTNSMQG</sequence>
<dbReference type="KEGG" id="gtt:GUITHDRAFT_142226"/>
<gene>
    <name evidence="1" type="ORF">GUITHDRAFT_142226</name>
</gene>
<dbReference type="AlphaFoldDB" id="L1IY65"/>
<organism evidence="1">
    <name type="scientific">Guillardia theta (strain CCMP2712)</name>
    <name type="common">Cryptophyte</name>
    <dbReference type="NCBI Taxonomy" id="905079"/>
    <lineage>
        <taxon>Eukaryota</taxon>
        <taxon>Cryptophyceae</taxon>
        <taxon>Pyrenomonadales</taxon>
        <taxon>Geminigeraceae</taxon>
        <taxon>Guillardia</taxon>
    </lineage>
</organism>
<keyword evidence="3" id="KW-1185">Reference proteome</keyword>
<evidence type="ECO:0000313" key="3">
    <source>
        <dbReference type="Proteomes" id="UP000011087"/>
    </source>
</evidence>
<protein>
    <recommendedName>
        <fullName evidence="4">PDZ domain-containing protein</fullName>
    </recommendedName>
</protein>
<dbReference type="Gene3D" id="2.30.42.10">
    <property type="match status" value="1"/>
</dbReference>
<evidence type="ECO:0000313" key="2">
    <source>
        <dbReference type="EnsemblProtists" id="EKX41052"/>
    </source>
</evidence>
<evidence type="ECO:0008006" key="4">
    <source>
        <dbReference type="Google" id="ProtNLM"/>
    </source>
</evidence>
<dbReference type="HOGENOM" id="CLU_1191840_0_0_1"/>
<dbReference type="PaxDb" id="55529-EKX41052"/>
<reference evidence="1 3" key="1">
    <citation type="journal article" date="2012" name="Nature">
        <title>Algal genomes reveal evolutionary mosaicism and the fate of nucleomorphs.</title>
        <authorList>
            <consortium name="DOE Joint Genome Institute"/>
            <person name="Curtis B.A."/>
            <person name="Tanifuji G."/>
            <person name="Burki F."/>
            <person name="Gruber A."/>
            <person name="Irimia M."/>
            <person name="Maruyama S."/>
            <person name="Arias M.C."/>
            <person name="Ball S.G."/>
            <person name="Gile G.H."/>
            <person name="Hirakawa Y."/>
            <person name="Hopkins J.F."/>
            <person name="Kuo A."/>
            <person name="Rensing S.A."/>
            <person name="Schmutz J."/>
            <person name="Symeonidi A."/>
            <person name="Elias M."/>
            <person name="Eveleigh R.J."/>
            <person name="Herman E.K."/>
            <person name="Klute M.J."/>
            <person name="Nakayama T."/>
            <person name="Obornik M."/>
            <person name="Reyes-Prieto A."/>
            <person name="Armbrust E.V."/>
            <person name="Aves S.J."/>
            <person name="Beiko R.G."/>
            <person name="Coutinho P."/>
            <person name="Dacks J.B."/>
            <person name="Durnford D.G."/>
            <person name="Fast N.M."/>
            <person name="Green B.R."/>
            <person name="Grisdale C.J."/>
            <person name="Hempel F."/>
            <person name="Henrissat B."/>
            <person name="Hoppner M.P."/>
            <person name="Ishida K."/>
            <person name="Kim E."/>
            <person name="Koreny L."/>
            <person name="Kroth P.G."/>
            <person name="Liu Y."/>
            <person name="Malik S.B."/>
            <person name="Maier U.G."/>
            <person name="McRose D."/>
            <person name="Mock T."/>
            <person name="Neilson J.A."/>
            <person name="Onodera N.T."/>
            <person name="Poole A.M."/>
            <person name="Pritham E.J."/>
            <person name="Richards T.A."/>
            <person name="Rocap G."/>
            <person name="Roy S.W."/>
            <person name="Sarai C."/>
            <person name="Schaack S."/>
            <person name="Shirato S."/>
            <person name="Slamovits C.H."/>
            <person name="Spencer D.F."/>
            <person name="Suzuki S."/>
            <person name="Worden A.Z."/>
            <person name="Zauner S."/>
            <person name="Barry K."/>
            <person name="Bell C."/>
            <person name="Bharti A.K."/>
            <person name="Crow J.A."/>
            <person name="Grimwood J."/>
            <person name="Kramer R."/>
            <person name="Lindquist E."/>
            <person name="Lucas S."/>
            <person name="Salamov A."/>
            <person name="McFadden G.I."/>
            <person name="Lane C.E."/>
            <person name="Keeling P.J."/>
            <person name="Gray M.W."/>
            <person name="Grigoriev I.V."/>
            <person name="Archibald J.M."/>
        </authorList>
    </citation>
    <scope>NUCLEOTIDE SEQUENCE</scope>
    <source>
        <strain evidence="1 3">CCMP2712</strain>
    </source>
</reference>
<dbReference type="EnsemblProtists" id="EKX41052">
    <property type="protein sequence ID" value="EKX41052"/>
    <property type="gene ID" value="GUITHDRAFT_142226"/>
</dbReference>
<accession>L1IY65</accession>
<dbReference type="RefSeq" id="XP_005828032.1">
    <property type="nucleotide sequence ID" value="XM_005827975.1"/>
</dbReference>
<dbReference type="EMBL" id="JH993026">
    <property type="protein sequence ID" value="EKX41052.1"/>
    <property type="molecule type" value="Genomic_DNA"/>
</dbReference>
<reference evidence="2" key="3">
    <citation type="submission" date="2016-03" db="UniProtKB">
        <authorList>
            <consortium name="EnsemblProtists"/>
        </authorList>
    </citation>
    <scope>IDENTIFICATION</scope>
</reference>
<name>L1IY65_GUITC</name>
<evidence type="ECO:0000313" key="1">
    <source>
        <dbReference type="EMBL" id="EKX41052.1"/>
    </source>
</evidence>
<proteinExistence type="predicted"/>
<reference evidence="3" key="2">
    <citation type="submission" date="2012-11" db="EMBL/GenBank/DDBJ databases">
        <authorList>
            <person name="Kuo A."/>
            <person name="Curtis B.A."/>
            <person name="Tanifuji G."/>
            <person name="Burki F."/>
            <person name="Gruber A."/>
            <person name="Irimia M."/>
            <person name="Maruyama S."/>
            <person name="Arias M.C."/>
            <person name="Ball S.G."/>
            <person name="Gile G.H."/>
            <person name="Hirakawa Y."/>
            <person name="Hopkins J.F."/>
            <person name="Rensing S.A."/>
            <person name="Schmutz J."/>
            <person name="Symeonidi A."/>
            <person name="Elias M."/>
            <person name="Eveleigh R.J."/>
            <person name="Herman E.K."/>
            <person name="Klute M.J."/>
            <person name="Nakayama T."/>
            <person name="Obornik M."/>
            <person name="Reyes-Prieto A."/>
            <person name="Armbrust E.V."/>
            <person name="Aves S.J."/>
            <person name="Beiko R.G."/>
            <person name="Coutinho P."/>
            <person name="Dacks J.B."/>
            <person name="Durnford D.G."/>
            <person name="Fast N.M."/>
            <person name="Green B.R."/>
            <person name="Grisdale C."/>
            <person name="Hempe F."/>
            <person name="Henrissat B."/>
            <person name="Hoppner M.P."/>
            <person name="Ishida K.-I."/>
            <person name="Kim E."/>
            <person name="Koreny L."/>
            <person name="Kroth P.G."/>
            <person name="Liu Y."/>
            <person name="Malik S.-B."/>
            <person name="Maier U.G."/>
            <person name="McRose D."/>
            <person name="Mock T."/>
            <person name="Neilson J.A."/>
            <person name="Onodera N.T."/>
            <person name="Poole A.M."/>
            <person name="Pritham E.J."/>
            <person name="Richards T.A."/>
            <person name="Rocap G."/>
            <person name="Roy S.W."/>
            <person name="Sarai C."/>
            <person name="Schaack S."/>
            <person name="Shirato S."/>
            <person name="Slamovits C.H."/>
            <person name="Spencer D.F."/>
            <person name="Suzuki S."/>
            <person name="Worden A.Z."/>
            <person name="Zauner S."/>
            <person name="Barry K."/>
            <person name="Bell C."/>
            <person name="Bharti A.K."/>
            <person name="Crow J.A."/>
            <person name="Grimwood J."/>
            <person name="Kramer R."/>
            <person name="Lindquist E."/>
            <person name="Lucas S."/>
            <person name="Salamov A."/>
            <person name="McFadden G.I."/>
            <person name="Lane C.E."/>
            <person name="Keeling P.J."/>
            <person name="Gray M.W."/>
            <person name="Grigoriev I.V."/>
            <person name="Archibald J.M."/>
        </authorList>
    </citation>
    <scope>NUCLEOTIDE SEQUENCE</scope>
    <source>
        <strain evidence="3">CCMP2712</strain>
    </source>
</reference>
<dbReference type="InterPro" id="IPR036034">
    <property type="entry name" value="PDZ_sf"/>
</dbReference>
<dbReference type="SUPFAM" id="SSF50156">
    <property type="entry name" value="PDZ domain-like"/>
    <property type="match status" value="1"/>
</dbReference>